<proteinExistence type="predicted"/>
<evidence type="ECO:0008006" key="4">
    <source>
        <dbReference type="Google" id="ProtNLM"/>
    </source>
</evidence>
<evidence type="ECO:0000313" key="2">
    <source>
        <dbReference type="EMBL" id="MBC4014425.1"/>
    </source>
</evidence>
<protein>
    <recommendedName>
        <fullName evidence="4">Heme exporter protein D</fullName>
    </recommendedName>
</protein>
<keyword evidence="1" id="KW-1133">Transmembrane helix</keyword>
<evidence type="ECO:0000256" key="1">
    <source>
        <dbReference type="SAM" id="Phobius"/>
    </source>
</evidence>
<gene>
    <name evidence="2" type="ORF">H7965_03730</name>
</gene>
<organism evidence="2 3">
    <name type="scientific">Siccirubricoccus deserti</name>
    <dbReference type="NCBI Taxonomy" id="2013562"/>
    <lineage>
        <taxon>Bacteria</taxon>
        <taxon>Pseudomonadati</taxon>
        <taxon>Pseudomonadota</taxon>
        <taxon>Alphaproteobacteria</taxon>
        <taxon>Acetobacterales</taxon>
        <taxon>Roseomonadaceae</taxon>
        <taxon>Siccirubricoccus</taxon>
    </lineage>
</organism>
<feature type="transmembrane region" description="Helical" evidence="1">
    <location>
        <begin position="6"/>
        <end position="28"/>
    </location>
</feature>
<comment type="caution">
    <text evidence="2">The sequence shown here is derived from an EMBL/GenBank/DDBJ whole genome shotgun (WGS) entry which is preliminary data.</text>
</comment>
<name>A0A9X0UFI5_9PROT</name>
<dbReference type="AlphaFoldDB" id="A0A9X0UFI5"/>
<keyword evidence="3" id="KW-1185">Reference proteome</keyword>
<reference evidence="2" key="1">
    <citation type="submission" date="2020-08" db="EMBL/GenBank/DDBJ databases">
        <authorList>
            <person name="Hu Y."/>
            <person name="Nguyen S.V."/>
            <person name="Li F."/>
            <person name="Fanning S."/>
        </authorList>
    </citation>
    <scope>NUCLEOTIDE SEQUENCE</scope>
    <source>
        <strain evidence="2">SYSU D8009</strain>
    </source>
</reference>
<sequence length="52" mass="5408">MSLHWAHVAAGYALVLGGFAAMALASVLRHAAARRRLALLDPRAGRARGDAA</sequence>
<dbReference type="RefSeq" id="WP_186769197.1">
    <property type="nucleotide sequence ID" value="NZ_JACOMF010000003.1"/>
</dbReference>
<keyword evidence="1" id="KW-0472">Membrane</keyword>
<dbReference type="EMBL" id="JACOMF010000003">
    <property type="protein sequence ID" value="MBC4014425.1"/>
    <property type="molecule type" value="Genomic_DNA"/>
</dbReference>
<keyword evidence="1" id="KW-0812">Transmembrane</keyword>
<accession>A0A9X0UFI5</accession>
<dbReference type="Proteomes" id="UP000600101">
    <property type="component" value="Unassembled WGS sequence"/>
</dbReference>
<evidence type="ECO:0000313" key="3">
    <source>
        <dbReference type="Proteomes" id="UP000600101"/>
    </source>
</evidence>